<reference evidence="1 2" key="1">
    <citation type="submission" date="2022-01" db="EMBL/GenBank/DDBJ databases">
        <title>Novel bile acid biosynthetic pathways are enriched in the microbiome of centenarians.</title>
        <authorList>
            <person name="Sato Y."/>
            <person name="Atarashi K."/>
            <person name="Plichta R.D."/>
            <person name="Arai Y."/>
            <person name="Sasajima S."/>
            <person name="Kearney M.S."/>
            <person name="Suda W."/>
            <person name="Takeshita K."/>
            <person name="Sasaki T."/>
            <person name="Okamoto S."/>
            <person name="Skelly N.A."/>
            <person name="Okamura Y."/>
            <person name="Vlamakis H."/>
            <person name="Li Y."/>
            <person name="Tanoue T."/>
            <person name="Takei H."/>
            <person name="Nittono H."/>
            <person name="Narushima S."/>
            <person name="Irie J."/>
            <person name="Itoh H."/>
            <person name="Moriya K."/>
            <person name="Sugiura Y."/>
            <person name="Suematsu M."/>
            <person name="Moritoki N."/>
            <person name="Shibata S."/>
            <person name="Littman R.D."/>
            <person name="Fischbach A.M."/>
            <person name="Uwamino Y."/>
            <person name="Inoue T."/>
            <person name="Honda A."/>
            <person name="Hattori M."/>
            <person name="Murai T."/>
            <person name="Xavier J.R."/>
            <person name="Hirose N."/>
            <person name="Honda K."/>
        </authorList>
    </citation>
    <scope>NUCLEOTIDE SEQUENCE [LARGE SCALE GENOMIC DNA]</scope>
    <source>
        <strain evidence="1 2">CE91-St30</strain>
    </source>
</reference>
<name>A0ABM7WLR7_9ACTN</name>
<dbReference type="Proteomes" id="UP001320544">
    <property type="component" value="Chromosome"/>
</dbReference>
<dbReference type="EMBL" id="AP025564">
    <property type="protein sequence ID" value="BDE97335.1"/>
    <property type="molecule type" value="Genomic_DNA"/>
</dbReference>
<proteinExistence type="predicted"/>
<organism evidence="1 2">
    <name type="scientific">Raoultibacter timonensis</name>
    <dbReference type="NCBI Taxonomy" id="1907662"/>
    <lineage>
        <taxon>Bacteria</taxon>
        <taxon>Bacillati</taxon>
        <taxon>Actinomycetota</taxon>
        <taxon>Coriobacteriia</taxon>
        <taxon>Eggerthellales</taxon>
        <taxon>Eggerthellaceae</taxon>
        <taxon>Raoultibacter</taxon>
    </lineage>
</organism>
<sequence>MTEREPFPTLVVNEVWARCGGCCECEDVSHGHEGACGQRCILPMQGGPNIGGWEAVARDPDGPLTAENCMIVCAPCFKKMRESGQ</sequence>
<keyword evidence="2" id="KW-1185">Reference proteome</keyword>
<protein>
    <recommendedName>
        <fullName evidence="3">HNH endonuclease</fullName>
    </recommendedName>
</protein>
<evidence type="ECO:0000313" key="2">
    <source>
        <dbReference type="Proteomes" id="UP001320544"/>
    </source>
</evidence>
<gene>
    <name evidence="1" type="ORF">CE91St30_26680</name>
</gene>
<evidence type="ECO:0000313" key="1">
    <source>
        <dbReference type="EMBL" id="BDE97335.1"/>
    </source>
</evidence>
<evidence type="ECO:0008006" key="3">
    <source>
        <dbReference type="Google" id="ProtNLM"/>
    </source>
</evidence>
<accession>A0ABM7WLR7</accession>